<gene>
    <name evidence="2" type="ORF">S12H4_30225</name>
</gene>
<feature type="transmembrane region" description="Helical" evidence="1">
    <location>
        <begin position="72"/>
        <end position="93"/>
    </location>
</feature>
<feature type="non-terminal residue" evidence="2">
    <location>
        <position position="142"/>
    </location>
</feature>
<protein>
    <submittedName>
        <fullName evidence="2">Uncharacterized protein</fullName>
    </submittedName>
</protein>
<keyword evidence="1" id="KW-0472">Membrane</keyword>
<keyword evidence="1" id="KW-1133">Transmembrane helix</keyword>
<dbReference type="EMBL" id="BARW01017512">
    <property type="protein sequence ID" value="GAJ02235.1"/>
    <property type="molecule type" value="Genomic_DNA"/>
</dbReference>
<dbReference type="AlphaFoldDB" id="X1V9N9"/>
<sequence>MVEIRYGERYEMADLAGRSIANAREQYKQEFGIPDKAQASLNGKGIRQKHEPVTALGDNDSLTFAEKSRKGLFFIGAILLALAITGGIFAYGATGDIVDLDLTAQSDFAAVVQAATPPTWDVWGSYKGAVTAGDLFTVTPDA</sequence>
<accession>X1V9N9</accession>
<evidence type="ECO:0000313" key="2">
    <source>
        <dbReference type="EMBL" id="GAJ02235.1"/>
    </source>
</evidence>
<proteinExistence type="predicted"/>
<name>X1V9N9_9ZZZZ</name>
<keyword evidence="1" id="KW-0812">Transmembrane</keyword>
<evidence type="ECO:0000256" key="1">
    <source>
        <dbReference type="SAM" id="Phobius"/>
    </source>
</evidence>
<reference evidence="2" key="1">
    <citation type="journal article" date="2014" name="Front. Microbiol.">
        <title>High frequency of phylogenetically diverse reductive dehalogenase-homologous genes in deep subseafloor sedimentary metagenomes.</title>
        <authorList>
            <person name="Kawai M."/>
            <person name="Futagami T."/>
            <person name="Toyoda A."/>
            <person name="Takaki Y."/>
            <person name="Nishi S."/>
            <person name="Hori S."/>
            <person name="Arai W."/>
            <person name="Tsubouchi T."/>
            <person name="Morono Y."/>
            <person name="Uchiyama I."/>
            <person name="Ito T."/>
            <person name="Fujiyama A."/>
            <person name="Inagaki F."/>
            <person name="Takami H."/>
        </authorList>
    </citation>
    <scope>NUCLEOTIDE SEQUENCE</scope>
    <source>
        <strain evidence="2">Expedition CK06-06</strain>
    </source>
</reference>
<comment type="caution">
    <text evidence="2">The sequence shown here is derived from an EMBL/GenBank/DDBJ whole genome shotgun (WGS) entry which is preliminary data.</text>
</comment>
<organism evidence="2">
    <name type="scientific">marine sediment metagenome</name>
    <dbReference type="NCBI Taxonomy" id="412755"/>
    <lineage>
        <taxon>unclassified sequences</taxon>
        <taxon>metagenomes</taxon>
        <taxon>ecological metagenomes</taxon>
    </lineage>
</organism>